<evidence type="ECO:0000256" key="10">
    <source>
        <dbReference type="SAM" id="Phobius"/>
    </source>
</evidence>
<evidence type="ECO:0000259" key="12">
    <source>
        <dbReference type="PROSITE" id="PS50262"/>
    </source>
</evidence>
<evidence type="ECO:0000256" key="1">
    <source>
        <dbReference type="ARBA" id="ARBA00004100"/>
    </source>
</evidence>
<dbReference type="EMBL" id="MN398190">
    <property type="protein sequence ID" value="QGT41395.1"/>
    <property type="molecule type" value="mRNA"/>
</dbReference>
<comment type="function">
    <text evidence="1">Receptor for thyrotropin-releasing hormone (TRH). Upon ligand binding, this G-protein-coupled receptor triggers activation of the phosphatidylinositol (IP3)-calcium-protein kinase C (PKC) pathway.</text>
</comment>
<dbReference type="Gene3D" id="1.20.1070.10">
    <property type="entry name" value="Rhodopsin 7-helix transmembrane proteins"/>
    <property type="match status" value="1"/>
</dbReference>
<comment type="subcellular location">
    <subcellularLocation>
        <location evidence="2">Membrane</location>
    </subcellularLocation>
</comment>
<proteinExistence type="evidence at transcript level"/>
<comment type="similarity">
    <text evidence="3 9">Belongs to the G-protein coupled receptor 1 family.</text>
</comment>
<feature type="transmembrane region" description="Helical" evidence="10">
    <location>
        <begin position="43"/>
        <end position="70"/>
    </location>
</feature>
<dbReference type="PRINTS" id="PR00237">
    <property type="entry name" value="GPCRRHODOPSN"/>
</dbReference>
<dbReference type="PROSITE" id="PS00237">
    <property type="entry name" value="G_PROTEIN_RECEP_F1_1"/>
    <property type="match status" value="1"/>
</dbReference>
<accession>A0A650EIW6</accession>
<keyword evidence="5 9" id="KW-0812">Transmembrane</keyword>
<keyword evidence="6 10" id="KW-1133">Transmembrane helix</keyword>
<feature type="transmembrane region" description="Helical" evidence="10">
    <location>
        <begin position="128"/>
        <end position="147"/>
    </location>
</feature>
<keyword evidence="9 13" id="KW-0675">Receptor</keyword>
<keyword evidence="9" id="KW-0807">Transducer</keyword>
<evidence type="ECO:0000256" key="4">
    <source>
        <dbReference type="ARBA" id="ARBA00018873"/>
    </source>
</evidence>
<feature type="domain" description="G-protein coupled receptors family 1 profile" evidence="12">
    <location>
        <begin position="61"/>
        <end position="329"/>
    </location>
</feature>
<dbReference type="InterPro" id="IPR000276">
    <property type="entry name" value="GPCR_Rhodpsn"/>
</dbReference>
<evidence type="ECO:0000256" key="6">
    <source>
        <dbReference type="ARBA" id="ARBA00022989"/>
    </source>
</evidence>
<feature type="signal peptide" evidence="11">
    <location>
        <begin position="1"/>
        <end position="24"/>
    </location>
</feature>
<feature type="transmembrane region" description="Helical" evidence="10">
    <location>
        <begin position="269"/>
        <end position="288"/>
    </location>
</feature>
<feature type="transmembrane region" description="Helical" evidence="10">
    <location>
        <begin position="210"/>
        <end position="236"/>
    </location>
</feature>
<dbReference type="Pfam" id="PF00001">
    <property type="entry name" value="7tm_1"/>
    <property type="match status" value="1"/>
</dbReference>
<dbReference type="SUPFAM" id="SSF81321">
    <property type="entry name" value="Family A G protein-coupled receptor-like"/>
    <property type="match status" value="1"/>
</dbReference>
<dbReference type="PANTHER" id="PTHR46061">
    <property type="entry name" value="THYROTROPIN-RELEASING HORMONE RECEPTOR"/>
    <property type="match status" value="1"/>
</dbReference>
<dbReference type="PANTHER" id="PTHR46061:SF3">
    <property type="entry name" value="THYROTROPIN-RELEASING HORMONE RECEPTOR"/>
    <property type="match status" value="1"/>
</dbReference>
<reference evidence="13" key="1">
    <citation type="journal article" date="2019" name="Insect Biochem. Mol. Biol.">
        <title>The TRH-ortholog EFLamide in the migratory locust.</title>
        <authorList>
            <person name="Veenstra J.A."/>
            <person name="Simo L."/>
        </authorList>
    </citation>
    <scope>NUCLEOTIDE SEQUENCE</scope>
</reference>
<name>A0A650EIW6_LOCMI</name>
<dbReference type="AlphaFoldDB" id="A0A650EIW6"/>
<keyword evidence="9" id="KW-0297">G-protein coupled receptor</keyword>
<keyword evidence="11" id="KW-0732">Signal</keyword>
<sequence>MRPAGAAVALAALLPLLLAAGAAASDAAVAPPAAEPAYYSARYRLVGTLCQGVVLAVGLAGNLLVVAVVCGARSMRSPTNCYLVSLAVADCLVLVASVPNEIASYYLVGNQWLWGDAGCAAFVFSQNLGINASALSLVAFTVERYVAICRPLRSHALRSVARARRVSLLAWAAAAAYSAPWLLLAATRPLRYRGLPELRACAFRLERARYLPYFLCDLLLFYAAPLLLCCVLYALIARALFRRAALAASGGAGLSPHASAAGVDARCQVVRMLAAVVAAFAALWLPYRGLLVYNSFATLLSGDKYMDLWFLLFAKTCVFVNSAINPILYNAMSAKFRRAFRRALLRCTRRAAAAAAPADGPLSGSGGTRLMV</sequence>
<protein>
    <recommendedName>
        <fullName evidence="4">Thyrotropin-releasing hormone receptor</fullName>
    </recommendedName>
    <alternativeName>
        <fullName evidence="8">Thyroliberin receptor</fullName>
    </alternativeName>
</protein>
<keyword evidence="7 10" id="KW-0472">Membrane</keyword>
<feature type="transmembrane region" description="Helical" evidence="10">
    <location>
        <begin position="82"/>
        <end position="108"/>
    </location>
</feature>
<dbReference type="GO" id="GO:0004997">
    <property type="term" value="F:thyrotropin-releasing hormone receptor activity"/>
    <property type="evidence" value="ECO:0007669"/>
    <property type="project" value="InterPro"/>
</dbReference>
<gene>
    <name evidence="13" type="primary">EFLaR</name>
</gene>
<dbReference type="PROSITE" id="PS50262">
    <property type="entry name" value="G_PROTEIN_RECEP_F1_2"/>
    <property type="match status" value="1"/>
</dbReference>
<evidence type="ECO:0000256" key="2">
    <source>
        <dbReference type="ARBA" id="ARBA00004370"/>
    </source>
</evidence>
<evidence type="ECO:0000256" key="5">
    <source>
        <dbReference type="ARBA" id="ARBA00022692"/>
    </source>
</evidence>
<dbReference type="GO" id="GO:0016020">
    <property type="term" value="C:membrane"/>
    <property type="evidence" value="ECO:0007669"/>
    <property type="project" value="UniProtKB-SubCell"/>
</dbReference>
<evidence type="ECO:0000256" key="8">
    <source>
        <dbReference type="ARBA" id="ARBA00032251"/>
    </source>
</evidence>
<evidence type="ECO:0000313" key="13">
    <source>
        <dbReference type="EMBL" id="QGT41395.1"/>
    </source>
</evidence>
<feature type="transmembrane region" description="Helical" evidence="10">
    <location>
        <begin position="168"/>
        <end position="190"/>
    </location>
</feature>
<organism evidence="13">
    <name type="scientific">Locusta migratoria</name>
    <name type="common">Migratory locust</name>
    <dbReference type="NCBI Taxonomy" id="7004"/>
    <lineage>
        <taxon>Eukaryota</taxon>
        <taxon>Metazoa</taxon>
        <taxon>Ecdysozoa</taxon>
        <taxon>Arthropoda</taxon>
        <taxon>Hexapoda</taxon>
        <taxon>Insecta</taxon>
        <taxon>Pterygota</taxon>
        <taxon>Neoptera</taxon>
        <taxon>Polyneoptera</taxon>
        <taxon>Orthoptera</taxon>
        <taxon>Caelifera</taxon>
        <taxon>Acrididea</taxon>
        <taxon>Acridomorpha</taxon>
        <taxon>Acridoidea</taxon>
        <taxon>Acrididae</taxon>
        <taxon>Oedipodinae</taxon>
        <taxon>Locusta</taxon>
    </lineage>
</organism>
<evidence type="ECO:0000256" key="7">
    <source>
        <dbReference type="ARBA" id="ARBA00023136"/>
    </source>
</evidence>
<evidence type="ECO:0000256" key="11">
    <source>
        <dbReference type="SAM" id="SignalP"/>
    </source>
</evidence>
<evidence type="ECO:0000256" key="9">
    <source>
        <dbReference type="RuleBase" id="RU000688"/>
    </source>
</evidence>
<dbReference type="PRINTS" id="PR01846">
    <property type="entry name" value="TRHRFAMILY"/>
</dbReference>
<feature type="transmembrane region" description="Helical" evidence="10">
    <location>
        <begin position="308"/>
        <end position="332"/>
    </location>
</feature>
<dbReference type="InterPro" id="IPR002120">
    <property type="entry name" value="TRH_rcpt_1"/>
</dbReference>
<feature type="chain" id="PRO_5024990231" description="Thyrotropin-releasing hormone receptor" evidence="11">
    <location>
        <begin position="25"/>
        <end position="372"/>
    </location>
</feature>
<evidence type="ECO:0000256" key="3">
    <source>
        <dbReference type="ARBA" id="ARBA00010663"/>
    </source>
</evidence>
<dbReference type="InterPro" id="IPR017452">
    <property type="entry name" value="GPCR_Rhodpsn_7TM"/>
</dbReference>